<dbReference type="GeneID" id="70226590"/>
<evidence type="ECO:0000313" key="1">
    <source>
        <dbReference type="EMBL" id="KAH7258888.1"/>
    </source>
</evidence>
<dbReference type="InterPro" id="IPR011009">
    <property type="entry name" value="Kinase-like_dom_sf"/>
</dbReference>
<evidence type="ECO:0000313" key="2">
    <source>
        <dbReference type="Proteomes" id="UP000720189"/>
    </source>
</evidence>
<dbReference type="Proteomes" id="UP000720189">
    <property type="component" value="Unassembled WGS sequence"/>
</dbReference>
<keyword evidence="2" id="KW-1185">Reference proteome</keyword>
<dbReference type="PANTHER" id="PTHR21310">
    <property type="entry name" value="AMINOGLYCOSIDE PHOSPHOTRANSFERASE-RELATED-RELATED"/>
    <property type="match status" value="1"/>
</dbReference>
<dbReference type="EMBL" id="JAGMUX010000005">
    <property type="protein sequence ID" value="KAH7258888.1"/>
    <property type="molecule type" value="Genomic_DNA"/>
</dbReference>
<dbReference type="RefSeq" id="XP_046051596.1">
    <property type="nucleotide sequence ID" value="XM_046196636.1"/>
</dbReference>
<dbReference type="AlphaFoldDB" id="A0A9P9HJM9"/>
<dbReference type="SUPFAM" id="SSF56112">
    <property type="entry name" value="Protein kinase-like (PK-like)"/>
    <property type="match status" value="1"/>
</dbReference>
<reference evidence="1" key="1">
    <citation type="journal article" date="2021" name="Nat. Commun.">
        <title>Genetic determinants of endophytism in the Arabidopsis root mycobiome.</title>
        <authorList>
            <person name="Mesny F."/>
            <person name="Miyauchi S."/>
            <person name="Thiergart T."/>
            <person name="Pickel B."/>
            <person name="Atanasova L."/>
            <person name="Karlsson M."/>
            <person name="Huettel B."/>
            <person name="Barry K.W."/>
            <person name="Haridas S."/>
            <person name="Chen C."/>
            <person name="Bauer D."/>
            <person name="Andreopoulos W."/>
            <person name="Pangilinan J."/>
            <person name="LaButti K."/>
            <person name="Riley R."/>
            <person name="Lipzen A."/>
            <person name="Clum A."/>
            <person name="Drula E."/>
            <person name="Henrissat B."/>
            <person name="Kohler A."/>
            <person name="Grigoriev I.V."/>
            <person name="Martin F.M."/>
            <person name="Hacquard S."/>
        </authorList>
    </citation>
    <scope>NUCLEOTIDE SEQUENCE</scope>
    <source>
        <strain evidence="1">MPI-CAGE-AT-0023</strain>
    </source>
</reference>
<comment type="caution">
    <text evidence="1">The sequence shown here is derived from an EMBL/GenBank/DDBJ whole genome shotgun (WGS) entry which is preliminary data.</text>
</comment>
<protein>
    <recommendedName>
        <fullName evidence="3">Aminoglycoside phosphotransferase domain-containing protein</fullName>
    </recommendedName>
</protein>
<sequence>MSEQFDINQVIRCQAIISTGFRAANWHHLESIASNLRDGIPCKFQQGFTFGYSDIVRRLDFTDGTSWIAKVRLSKLKDLFGDREGPDVASTLKVEVASMKFLKAKTSVPVPVVHSYSVAVDPSNRVGAPYILMDYIDGVTAKSLRLTNECEGDLFGTPDQDQNFRKRMAEIQATISSFTFDQIGSLYQDEQTSEFFIGPDPTTGKGPWKSSMEYYNDLSNHALHVCVRDASPDVKTSSSFANPILFRHLMSLYSESSSSKDSYGLVNRKFGSHKLLVDGEFQIVGVIGFGSVMAAPVEVVAQYPVSTGLDREPPGCVEARPAELERIRRTEPKLKEYKEMLEASEKEVGSDDNGRTLIADLLLSDVASVFQGLLKYQDHQAFANDQWMEAYLKLIRGHFEAKALTPR</sequence>
<organism evidence="1 2">
    <name type="scientific">Fusarium redolens</name>
    <dbReference type="NCBI Taxonomy" id="48865"/>
    <lineage>
        <taxon>Eukaryota</taxon>
        <taxon>Fungi</taxon>
        <taxon>Dikarya</taxon>
        <taxon>Ascomycota</taxon>
        <taxon>Pezizomycotina</taxon>
        <taxon>Sordariomycetes</taxon>
        <taxon>Hypocreomycetidae</taxon>
        <taxon>Hypocreales</taxon>
        <taxon>Nectriaceae</taxon>
        <taxon>Fusarium</taxon>
        <taxon>Fusarium redolens species complex</taxon>
    </lineage>
</organism>
<accession>A0A9P9HJM9</accession>
<name>A0A9P9HJM9_FUSRE</name>
<dbReference type="InterPro" id="IPR051678">
    <property type="entry name" value="AGP_Transferase"/>
</dbReference>
<dbReference type="PANTHER" id="PTHR21310:SF15">
    <property type="entry name" value="AMINOGLYCOSIDE PHOSPHOTRANSFERASE DOMAIN-CONTAINING PROTEIN"/>
    <property type="match status" value="1"/>
</dbReference>
<evidence type="ECO:0008006" key="3">
    <source>
        <dbReference type="Google" id="ProtNLM"/>
    </source>
</evidence>
<proteinExistence type="predicted"/>
<gene>
    <name evidence="1" type="ORF">BKA55DRAFT_609605</name>
</gene>
<dbReference type="OrthoDB" id="10003767at2759"/>